<reference evidence="1" key="1">
    <citation type="submission" date="2021-01" db="EMBL/GenBank/DDBJ databases">
        <authorList>
            <consortium name="Genoscope - CEA"/>
            <person name="William W."/>
        </authorList>
    </citation>
    <scope>NUCLEOTIDE SEQUENCE</scope>
</reference>
<dbReference type="EMBL" id="HG994357">
    <property type="protein sequence ID" value="CAF2130104.1"/>
    <property type="molecule type" value="Genomic_DNA"/>
</dbReference>
<accession>A0A816W3L6</accession>
<gene>
    <name evidence="1" type="ORF">DARMORV10_A03P50250.1</name>
</gene>
<proteinExistence type="predicted"/>
<dbReference type="Proteomes" id="UP001295469">
    <property type="component" value="Chromosome A03"/>
</dbReference>
<name>A0A816W3L6_BRANA</name>
<organism evidence="1">
    <name type="scientific">Brassica napus</name>
    <name type="common">Rape</name>
    <dbReference type="NCBI Taxonomy" id="3708"/>
    <lineage>
        <taxon>Eukaryota</taxon>
        <taxon>Viridiplantae</taxon>
        <taxon>Streptophyta</taxon>
        <taxon>Embryophyta</taxon>
        <taxon>Tracheophyta</taxon>
        <taxon>Spermatophyta</taxon>
        <taxon>Magnoliopsida</taxon>
        <taxon>eudicotyledons</taxon>
        <taxon>Gunneridae</taxon>
        <taxon>Pentapetalae</taxon>
        <taxon>rosids</taxon>
        <taxon>malvids</taxon>
        <taxon>Brassicales</taxon>
        <taxon>Brassicaceae</taxon>
        <taxon>Brassiceae</taxon>
        <taxon>Brassica</taxon>
    </lineage>
</organism>
<evidence type="ECO:0000313" key="1">
    <source>
        <dbReference type="EMBL" id="CAF2130104.1"/>
    </source>
</evidence>
<dbReference type="AlphaFoldDB" id="A0A816W3L6"/>
<sequence>MRSQINEYPGMAWLLRSLLSLPGLRWILISVYINSGPETVTVRDGFMVSGPGSSDKVVSYEAPGRHMLDVSRTSCVSGTGTARGRRGDVSKTFQKRWGRQRFLGTAWLGSGDVS</sequence>
<protein>
    <submittedName>
        <fullName evidence="1">(rape) hypothetical protein</fullName>
    </submittedName>
</protein>